<reference evidence="3" key="1">
    <citation type="submission" date="2016-11" db="EMBL/GenBank/DDBJ databases">
        <authorList>
            <person name="Varghese N."/>
            <person name="Submissions S."/>
        </authorList>
    </citation>
    <scope>NUCLEOTIDE SEQUENCE [LARGE SCALE GENOMIC DNA]</scope>
    <source>
        <strain evidence="3">DSM 16219</strain>
    </source>
</reference>
<name>A0A1M6YV96_9BACT</name>
<evidence type="ECO:0000313" key="3">
    <source>
        <dbReference type="Proteomes" id="UP000183994"/>
    </source>
</evidence>
<feature type="domain" description="DNA mimic protein DMP19 C-terminal" evidence="1">
    <location>
        <begin position="29"/>
        <end position="146"/>
    </location>
</feature>
<dbReference type="EMBL" id="FQZU01000053">
    <property type="protein sequence ID" value="SHL22050.1"/>
    <property type="molecule type" value="Genomic_DNA"/>
</dbReference>
<proteinExistence type="predicted"/>
<dbReference type="Gene3D" id="1.20.1420.60">
    <property type="match status" value="1"/>
</dbReference>
<protein>
    <recommendedName>
        <fullName evidence="1">DNA mimic protein DMP19 C-terminal domain-containing protein</fullName>
    </recommendedName>
</protein>
<accession>A0A1M6YV96</accession>
<evidence type="ECO:0000259" key="1">
    <source>
        <dbReference type="Pfam" id="PF14300"/>
    </source>
</evidence>
<dbReference type="AlphaFoldDB" id="A0A1M6YV96"/>
<dbReference type="OrthoDB" id="9255678at2"/>
<dbReference type="RefSeq" id="WP_073478827.1">
    <property type="nucleotide sequence ID" value="NZ_FQZU01000053.1"/>
</dbReference>
<organism evidence="2 3">
    <name type="scientific">Desulfatibacillum alkenivorans DSM 16219</name>
    <dbReference type="NCBI Taxonomy" id="1121393"/>
    <lineage>
        <taxon>Bacteria</taxon>
        <taxon>Pseudomonadati</taxon>
        <taxon>Thermodesulfobacteriota</taxon>
        <taxon>Desulfobacteria</taxon>
        <taxon>Desulfobacterales</taxon>
        <taxon>Desulfatibacillaceae</taxon>
        <taxon>Desulfatibacillum</taxon>
    </lineage>
</organism>
<dbReference type="InterPro" id="IPR025402">
    <property type="entry name" value="DMP19_C"/>
</dbReference>
<keyword evidence="3" id="KW-1185">Reference proteome</keyword>
<sequence length="155" mass="17999">MSDDINELLDETFDFCIEQLEEAGDDVFRLSTPIQTVLTVYNAQGIIDNGGFQYFFENDFPQTPPYSFFSDAYRRIGAECAADNIDKAARLFGFENPHLDMEKRQRFLDEISEDEANEDSLFHRLGDEICGDDSVFEKLADYIKQNIQYFRKNNN</sequence>
<evidence type="ECO:0000313" key="2">
    <source>
        <dbReference type="EMBL" id="SHL22050.1"/>
    </source>
</evidence>
<gene>
    <name evidence="2" type="ORF">SAMN02745216_04847</name>
</gene>
<dbReference type="Proteomes" id="UP000183994">
    <property type="component" value="Unassembled WGS sequence"/>
</dbReference>
<dbReference type="Pfam" id="PF14300">
    <property type="entry name" value="DMP19"/>
    <property type="match status" value="1"/>
</dbReference>